<sequence>MPLFRDFYEDLSYGSKNDTLSILQNHVLMDVETILSRGQGFCNYKRYLVAEQSPNAGKDTYLLNRVMLRTRCIDLE</sequence>
<proteinExistence type="predicted"/>
<keyword evidence="2" id="KW-1185">Reference proteome</keyword>
<protein>
    <submittedName>
        <fullName evidence="1">Uncharacterized protein</fullName>
    </submittedName>
</protein>
<dbReference type="AlphaFoldDB" id="A0AAV8RYD3"/>
<accession>A0AAV8RYD3</accession>
<gene>
    <name evidence="1" type="ORF">OPV22_002578</name>
</gene>
<dbReference type="Proteomes" id="UP001222027">
    <property type="component" value="Unassembled WGS sequence"/>
</dbReference>
<evidence type="ECO:0000313" key="2">
    <source>
        <dbReference type="Proteomes" id="UP001222027"/>
    </source>
</evidence>
<comment type="caution">
    <text evidence="1">The sequence shown here is derived from an EMBL/GenBank/DDBJ whole genome shotgun (WGS) entry which is preliminary data.</text>
</comment>
<organism evidence="1 2">
    <name type="scientific">Ensete ventricosum</name>
    <name type="common">Abyssinian banana</name>
    <name type="synonym">Musa ensete</name>
    <dbReference type="NCBI Taxonomy" id="4639"/>
    <lineage>
        <taxon>Eukaryota</taxon>
        <taxon>Viridiplantae</taxon>
        <taxon>Streptophyta</taxon>
        <taxon>Embryophyta</taxon>
        <taxon>Tracheophyta</taxon>
        <taxon>Spermatophyta</taxon>
        <taxon>Magnoliopsida</taxon>
        <taxon>Liliopsida</taxon>
        <taxon>Zingiberales</taxon>
        <taxon>Musaceae</taxon>
        <taxon>Ensete</taxon>
    </lineage>
</organism>
<evidence type="ECO:0000313" key="1">
    <source>
        <dbReference type="EMBL" id="KAJ8512144.1"/>
    </source>
</evidence>
<reference evidence="1 2" key="1">
    <citation type="submission" date="2022-12" db="EMBL/GenBank/DDBJ databases">
        <title>Chromosome-scale assembly of the Ensete ventricosum genome.</title>
        <authorList>
            <person name="Dussert Y."/>
            <person name="Stocks J."/>
            <person name="Wendawek A."/>
            <person name="Woldeyes F."/>
            <person name="Nichols R.A."/>
            <person name="Borrell J.S."/>
        </authorList>
    </citation>
    <scope>NUCLEOTIDE SEQUENCE [LARGE SCALE GENOMIC DNA]</scope>
    <source>
        <strain evidence="2">cv. Maze</strain>
        <tissue evidence="1">Seeds</tissue>
    </source>
</reference>
<name>A0AAV8RYD3_ENSVE</name>
<dbReference type="EMBL" id="JAQQAF010000001">
    <property type="protein sequence ID" value="KAJ8512144.1"/>
    <property type="molecule type" value="Genomic_DNA"/>
</dbReference>